<comment type="caution">
    <text evidence="1">The sequence shown here is derived from an EMBL/GenBank/DDBJ whole genome shotgun (WGS) entry which is preliminary data.</text>
</comment>
<gene>
    <name evidence="1" type="ORF">SEUCBS140593_010636</name>
</gene>
<protein>
    <submittedName>
        <fullName evidence="1">Uncharacterized protein</fullName>
    </submittedName>
</protein>
<evidence type="ECO:0000313" key="1">
    <source>
        <dbReference type="EMBL" id="CAK7238389.1"/>
    </source>
</evidence>
<dbReference type="Proteomes" id="UP001642482">
    <property type="component" value="Unassembled WGS sequence"/>
</dbReference>
<evidence type="ECO:0000313" key="2">
    <source>
        <dbReference type="Proteomes" id="UP001642482"/>
    </source>
</evidence>
<dbReference type="Gene3D" id="3.40.50.1820">
    <property type="entry name" value="alpha/beta hydrolase"/>
    <property type="match status" value="1"/>
</dbReference>
<feature type="non-terminal residue" evidence="1">
    <location>
        <position position="81"/>
    </location>
</feature>
<name>A0ABP0D1V3_9PEZI</name>
<sequence length="81" mass="9076">MVYQVAGFDVLRRAPASPESPASRYDGFKPEIVNLQAGFQKTPGHRAFRADTIFERDIEVHLRDGTKIRADVFRPADSASK</sequence>
<keyword evidence="2" id="KW-1185">Reference proteome</keyword>
<reference evidence="1 2" key="1">
    <citation type="submission" date="2024-01" db="EMBL/GenBank/DDBJ databases">
        <authorList>
            <person name="Allen C."/>
            <person name="Tagirdzhanova G."/>
        </authorList>
    </citation>
    <scope>NUCLEOTIDE SEQUENCE [LARGE SCALE GENOMIC DNA]</scope>
</reference>
<dbReference type="EMBL" id="CAWUHD010000241">
    <property type="protein sequence ID" value="CAK7238389.1"/>
    <property type="molecule type" value="Genomic_DNA"/>
</dbReference>
<dbReference type="InterPro" id="IPR029058">
    <property type="entry name" value="AB_hydrolase_fold"/>
</dbReference>
<organism evidence="1 2">
    <name type="scientific">Sporothrix eucalyptigena</name>
    <dbReference type="NCBI Taxonomy" id="1812306"/>
    <lineage>
        <taxon>Eukaryota</taxon>
        <taxon>Fungi</taxon>
        <taxon>Dikarya</taxon>
        <taxon>Ascomycota</taxon>
        <taxon>Pezizomycotina</taxon>
        <taxon>Sordariomycetes</taxon>
        <taxon>Sordariomycetidae</taxon>
        <taxon>Ophiostomatales</taxon>
        <taxon>Ophiostomataceae</taxon>
        <taxon>Sporothrix</taxon>
    </lineage>
</organism>
<proteinExistence type="predicted"/>
<accession>A0ABP0D1V3</accession>